<dbReference type="PANTHER" id="PTHR43308:SF5">
    <property type="entry name" value="S-LAYER PROTEIN _ PEPTIDOGLYCAN ENDO-BETA-N-ACETYLGLUCOSAMINIDASE"/>
    <property type="match status" value="1"/>
</dbReference>
<feature type="domain" description="SLH" evidence="2">
    <location>
        <begin position="166"/>
        <end position="230"/>
    </location>
</feature>
<keyword evidence="1" id="KW-0732">Signal</keyword>
<evidence type="ECO:0000259" key="2">
    <source>
        <dbReference type="PROSITE" id="PS51272"/>
    </source>
</evidence>
<protein>
    <submittedName>
        <fullName evidence="3">S-layer homology domain-containing protein</fullName>
    </submittedName>
</protein>
<name>A0ABS6FG15_9FIRM</name>
<accession>A0ABS6FG15</accession>
<organism evidence="3 4">
    <name type="scientific">Peptoniphilus ovalis</name>
    <dbReference type="NCBI Taxonomy" id="2841503"/>
    <lineage>
        <taxon>Bacteria</taxon>
        <taxon>Bacillati</taxon>
        <taxon>Bacillota</taxon>
        <taxon>Tissierellia</taxon>
        <taxon>Tissierellales</taxon>
        <taxon>Peptoniphilaceae</taxon>
        <taxon>Peptoniphilus</taxon>
    </lineage>
</organism>
<dbReference type="InterPro" id="IPR051465">
    <property type="entry name" value="Cell_Envelope_Struct_Comp"/>
</dbReference>
<sequence length="673" mass="76567">MKSKNLKKVTVTLLASAMLMPSVVSAKEFSDVTRTNRFSWAYNDIDVLSDKGIIKGYPDGTFKPDDSVSFEEVMELISQVLKPSESEISEARKKYDNTLTENNVDDWAKNSVAIALSRGYLTESNLKSAYEQGLLKRNDKSYPIRTDIAIFFAKALNLDPNGDQNLLKHKDVNQMRSNLRGYLASLVKADIFASTGSDGYFQGDRPIRRAEMAKITRASFDYVSRNPIQTNKMKGKVLLSSKLNEINLIVIESNNKKYTFDIDGATKFQLKGKEAKFEDVKPEQEVEIEYIKSNDSSKEGLAKVVNITNTMQNLVGYVNSKETNKLTIRYRQNSDTINFRTTTKISTSDTNTFELDKNVKIKAYGKDIKLDDIKVDDLVEFKLGTDNKITEITVFPKEANVKGKVVYLDRTNKDKASLKLRLSDNKDYEFYITNETKNINDVSLNDEVIIKANYKVVVGKANINENEAIGVVQEIDTTGSPFDSFHDRRPYVEIRTAEGATKTYILNNDVDVHEKSGIRRTQTSESNLRGQSVILKLDNRGFVTDIYIVDKGSQFSGMFQVIDQTDIGGFGSHSYYRNRLRVIQSNNDSLKPGSTVYFDSNNLFKDYTVLTFDGYINRDTKLQFVTNVQEKGNPGRLLRTDSRTRDARNFRDYKEFDDNYTDNRGNSSGYYYY</sequence>
<dbReference type="EMBL" id="JAHLQO010000003">
    <property type="protein sequence ID" value="MBU5669104.1"/>
    <property type="molecule type" value="Genomic_DNA"/>
</dbReference>
<evidence type="ECO:0000256" key="1">
    <source>
        <dbReference type="SAM" id="SignalP"/>
    </source>
</evidence>
<evidence type="ECO:0000313" key="4">
    <source>
        <dbReference type="Proteomes" id="UP000783742"/>
    </source>
</evidence>
<dbReference type="PROSITE" id="PS51272">
    <property type="entry name" value="SLH"/>
    <property type="match status" value="2"/>
</dbReference>
<dbReference type="RefSeq" id="WP_216548952.1">
    <property type="nucleotide sequence ID" value="NZ_JAHLQO010000003.1"/>
</dbReference>
<keyword evidence="4" id="KW-1185">Reference proteome</keyword>
<reference evidence="3 4" key="1">
    <citation type="submission" date="2021-06" db="EMBL/GenBank/DDBJ databases">
        <authorList>
            <person name="Sun Q."/>
            <person name="Li D."/>
        </authorList>
    </citation>
    <scope>NUCLEOTIDE SEQUENCE [LARGE SCALE GENOMIC DNA]</scope>
    <source>
        <strain evidence="3 4">MSJ-1</strain>
    </source>
</reference>
<dbReference type="PANTHER" id="PTHR43308">
    <property type="entry name" value="OUTER MEMBRANE PROTEIN ALPHA-RELATED"/>
    <property type="match status" value="1"/>
</dbReference>
<evidence type="ECO:0000313" key="3">
    <source>
        <dbReference type="EMBL" id="MBU5669104.1"/>
    </source>
</evidence>
<feature type="signal peptide" evidence="1">
    <location>
        <begin position="1"/>
        <end position="26"/>
    </location>
</feature>
<proteinExistence type="predicted"/>
<dbReference type="InterPro" id="IPR001119">
    <property type="entry name" value="SLH_dom"/>
</dbReference>
<gene>
    <name evidence="3" type="ORF">KQI68_04525</name>
</gene>
<feature type="domain" description="SLH" evidence="2">
    <location>
        <begin position="28"/>
        <end position="91"/>
    </location>
</feature>
<feature type="chain" id="PRO_5045049824" evidence="1">
    <location>
        <begin position="27"/>
        <end position="673"/>
    </location>
</feature>
<dbReference type="Pfam" id="PF00395">
    <property type="entry name" value="SLH"/>
    <property type="match status" value="2"/>
</dbReference>
<dbReference type="Proteomes" id="UP000783742">
    <property type="component" value="Unassembled WGS sequence"/>
</dbReference>
<comment type="caution">
    <text evidence="3">The sequence shown here is derived from an EMBL/GenBank/DDBJ whole genome shotgun (WGS) entry which is preliminary data.</text>
</comment>